<protein>
    <recommendedName>
        <fullName evidence="3">Flagellar FliJ protein</fullName>
    </recommendedName>
</protein>
<dbReference type="EMBL" id="DRBC01000098">
    <property type="protein sequence ID" value="HDN84442.1"/>
    <property type="molecule type" value="Genomic_DNA"/>
</dbReference>
<dbReference type="Gene3D" id="1.10.287.1700">
    <property type="match status" value="1"/>
</dbReference>
<accession>A0A7V0N066</accession>
<gene>
    <name evidence="2" type="ORF">ENG47_01635</name>
</gene>
<comment type="caution">
    <text evidence="2">The sequence shown here is derived from an EMBL/GenBank/DDBJ whole genome shotgun (WGS) entry which is preliminary data.</text>
</comment>
<reference evidence="2" key="1">
    <citation type="journal article" date="2020" name="mSystems">
        <title>Genome- and Community-Level Interaction Insights into Carbon Utilization and Element Cycling Functions of Hydrothermarchaeota in Hydrothermal Sediment.</title>
        <authorList>
            <person name="Zhou Z."/>
            <person name="Liu Y."/>
            <person name="Xu W."/>
            <person name="Pan J."/>
            <person name="Luo Z.H."/>
            <person name="Li M."/>
        </authorList>
    </citation>
    <scope>NUCLEOTIDE SEQUENCE [LARGE SCALE GENOMIC DNA]</scope>
    <source>
        <strain evidence="2">HyVt-219</strain>
    </source>
</reference>
<dbReference type="Proteomes" id="UP000885660">
    <property type="component" value="Unassembled WGS sequence"/>
</dbReference>
<evidence type="ECO:0008006" key="3">
    <source>
        <dbReference type="Google" id="ProtNLM"/>
    </source>
</evidence>
<evidence type="ECO:0000313" key="2">
    <source>
        <dbReference type="EMBL" id="HDN84442.1"/>
    </source>
</evidence>
<sequence length="96" mass="11878">MKKFYFSLDFLLNYKKTLEDKLKVELTKLIRKQKKEEKVLKELEEKRDLYQEEVRKREREEKMDLGLIIAYDSYLGKVNSQIEEQKDKLYRILKEK</sequence>
<feature type="non-terminal residue" evidence="2">
    <location>
        <position position="96"/>
    </location>
</feature>
<keyword evidence="1" id="KW-0175">Coiled coil</keyword>
<name>A0A7V0N066_UNCAE</name>
<organism evidence="2">
    <name type="scientific">Aerophobetes bacterium</name>
    <dbReference type="NCBI Taxonomy" id="2030807"/>
    <lineage>
        <taxon>Bacteria</taxon>
        <taxon>Candidatus Aerophobota</taxon>
    </lineage>
</organism>
<proteinExistence type="predicted"/>
<dbReference type="InterPro" id="IPR053716">
    <property type="entry name" value="Flag_assembly_chemotaxis_eff"/>
</dbReference>
<evidence type="ECO:0000256" key="1">
    <source>
        <dbReference type="SAM" id="Coils"/>
    </source>
</evidence>
<dbReference type="AlphaFoldDB" id="A0A7V0N066"/>
<feature type="coiled-coil region" evidence="1">
    <location>
        <begin position="26"/>
        <end position="63"/>
    </location>
</feature>